<dbReference type="EMBL" id="CAOF01000086">
    <property type="protein sequence ID" value="CCO46397.1"/>
    <property type="molecule type" value="Genomic_DNA"/>
</dbReference>
<accession>A0AAV2VP36</accession>
<evidence type="ECO:0008006" key="3">
    <source>
        <dbReference type="Google" id="ProtNLM"/>
    </source>
</evidence>
<reference evidence="1 2" key="1">
    <citation type="journal article" date="2013" name="ISME J.">
        <title>Comparative genomics of pathogenic lineages of Vibrio nigripulchritudo identifies virulence-associated traits.</title>
        <authorList>
            <person name="Goudenege D."/>
            <person name="Labreuche Y."/>
            <person name="Krin E."/>
            <person name="Ansquer D."/>
            <person name="Mangenot S."/>
            <person name="Calteau A."/>
            <person name="Medigue C."/>
            <person name="Mazel D."/>
            <person name="Polz M.F."/>
            <person name="Le Roux F."/>
        </authorList>
    </citation>
    <scope>NUCLEOTIDE SEQUENCE [LARGE SCALE GENOMIC DNA]</scope>
    <source>
        <strain evidence="1 2">SOn1</strain>
    </source>
</reference>
<evidence type="ECO:0000313" key="1">
    <source>
        <dbReference type="EMBL" id="CCO46397.1"/>
    </source>
</evidence>
<organism evidence="1 2">
    <name type="scientific">Vibrio nigripulchritudo SOn1</name>
    <dbReference type="NCBI Taxonomy" id="1238450"/>
    <lineage>
        <taxon>Bacteria</taxon>
        <taxon>Pseudomonadati</taxon>
        <taxon>Pseudomonadota</taxon>
        <taxon>Gammaproteobacteria</taxon>
        <taxon>Vibrionales</taxon>
        <taxon>Vibrionaceae</taxon>
        <taxon>Vibrio</taxon>
    </lineage>
</organism>
<evidence type="ECO:0000313" key="2">
    <source>
        <dbReference type="Proteomes" id="UP000018211"/>
    </source>
</evidence>
<comment type="caution">
    <text evidence="1">The sequence shown here is derived from an EMBL/GenBank/DDBJ whole genome shotgun (WGS) entry which is preliminary data.</text>
</comment>
<sequence>MSKCTEFAVFQVAKEDLNRAIELSNAIFAEMNEAEVVITSSNVLVKTDKPEEICWHLEWTSAEAAKATTEKWPTFPSTKAFQDMVTKDLYYGHFVNAEAL</sequence>
<dbReference type="RefSeq" id="WP_022611540.1">
    <property type="nucleotide sequence ID" value="NZ_LK391965.1"/>
</dbReference>
<protein>
    <recommendedName>
        <fullName evidence="3">ABM domain-containing protein</fullName>
    </recommendedName>
</protein>
<name>A0AAV2VP36_9VIBR</name>
<dbReference type="AlphaFoldDB" id="A0AAV2VP36"/>
<gene>
    <name evidence="1" type="ORF">VIBNISOn1_1760017</name>
</gene>
<proteinExistence type="predicted"/>
<dbReference type="Proteomes" id="UP000018211">
    <property type="component" value="Unassembled WGS sequence"/>
</dbReference>